<organism evidence="2 3">
    <name type="scientific">Streptomyces aureus</name>
    <dbReference type="NCBI Taxonomy" id="193461"/>
    <lineage>
        <taxon>Bacteria</taxon>
        <taxon>Bacillati</taxon>
        <taxon>Actinomycetota</taxon>
        <taxon>Actinomycetes</taxon>
        <taxon>Kitasatosporales</taxon>
        <taxon>Streptomycetaceae</taxon>
        <taxon>Streptomyces</taxon>
    </lineage>
</organism>
<name>A0ABV4SC86_9ACTN</name>
<evidence type="ECO:0000256" key="1">
    <source>
        <dbReference type="ARBA" id="ARBA00007047"/>
    </source>
</evidence>
<dbReference type="RefSeq" id="WP_372561537.1">
    <property type="nucleotide sequence ID" value="NZ_JBGOSP010000002.1"/>
</dbReference>
<sequence length="279" mass="29847">MSSTNDQVVNDAQPLLPSPSEVMTVAASRLLEDHKVIFAGIGQPLVAAALARRRQAPNLTVVLEGGMIGIHLMPGELPDSTNEMRAAVGAEMVTSATDIFLLAQRGFFDYGFVGVAQVDMYGNVNTSVIGDHDRPSTRLPGPGGGNDIASLCNQTVIVTNHELRRFVEKVDFVTSPGHLTGGDSRRSSGLRHGGPSWVVTDLACMDFDEASRRMRVRHLQPGVTLAQVRAATGFELLVADEVTTLEPVTEGELSVLRRLTGDLAADPRLDVPTKDGALR</sequence>
<dbReference type="SUPFAM" id="SSF100950">
    <property type="entry name" value="NagB/RpiA/CoA transferase-like"/>
    <property type="match status" value="1"/>
</dbReference>
<evidence type="ECO:0000313" key="3">
    <source>
        <dbReference type="Proteomes" id="UP001571476"/>
    </source>
</evidence>
<dbReference type="Gene3D" id="3.40.1080.10">
    <property type="entry name" value="Glutaconate Coenzyme A-transferase"/>
    <property type="match status" value="1"/>
</dbReference>
<protein>
    <submittedName>
        <fullName evidence="2">CoA-transferase subunit beta</fullName>
    </submittedName>
</protein>
<proteinExistence type="inferred from homology"/>
<dbReference type="EMBL" id="JBGOSP010000002">
    <property type="protein sequence ID" value="MFA3835550.1"/>
    <property type="molecule type" value="Genomic_DNA"/>
</dbReference>
<comment type="similarity">
    <text evidence="1">Belongs to the 3-oxoacid CoA-transferase subunit B family.</text>
</comment>
<evidence type="ECO:0000313" key="2">
    <source>
        <dbReference type="EMBL" id="MFA3835550.1"/>
    </source>
</evidence>
<dbReference type="Pfam" id="PF01144">
    <property type="entry name" value="CoA_trans"/>
    <property type="match status" value="1"/>
</dbReference>
<gene>
    <name evidence="2" type="ORF">ACEG43_05030</name>
</gene>
<dbReference type="PANTHER" id="PTHR43293">
    <property type="entry name" value="ACETATE COA-TRANSFERASE YDIF"/>
    <property type="match status" value="1"/>
</dbReference>
<dbReference type="InterPro" id="IPR037171">
    <property type="entry name" value="NagB/RpiA_transferase-like"/>
</dbReference>
<accession>A0ABV4SC86</accession>
<keyword evidence="3" id="KW-1185">Reference proteome</keyword>
<dbReference type="InterPro" id="IPR004165">
    <property type="entry name" value="CoA_trans_fam_I"/>
</dbReference>
<dbReference type="PANTHER" id="PTHR43293:SF3">
    <property type="entry name" value="CHOLESTEROL RING-CLEAVING HYDROLASE IPDB SUBUNIT"/>
    <property type="match status" value="1"/>
</dbReference>
<comment type="caution">
    <text evidence="2">The sequence shown here is derived from an EMBL/GenBank/DDBJ whole genome shotgun (WGS) entry which is preliminary data.</text>
</comment>
<dbReference type="Proteomes" id="UP001571476">
    <property type="component" value="Unassembled WGS sequence"/>
</dbReference>
<reference evidence="2 3" key="1">
    <citation type="submission" date="2024-08" db="EMBL/GenBank/DDBJ databases">
        <title>Genome sequence of Streptomyces aureus CACIA-1.46HGO.</title>
        <authorList>
            <person name="Evangelista-Martinez Z."/>
        </authorList>
    </citation>
    <scope>NUCLEOTIDE SEQUENCE [LARGE SCALE GENOMIC DNA]</scope>
    <source>
        <strain evidence="2 3">CACIA-1.46HGO</strain>
    </source>
</reference>
<dbReference type="SMART" id="SM00882">
    <property type="entry name" value="CoA_trans"/>
    <property type="match status" value="1"/>
</dbReference>